<gene>
    <name evidence="1" type="ORF">HMPREF0555_0762</name>
</gene>
<dbReference type="AlphaFoldDB" id="C2KJE6"/>
<reference evidence="1 2" key="1">
    <citation type="submission" date="2009-04" db="EMBL/GenBank/DDBJ databases">
        <authorList>
            <person name="Qin X."/>
            <person name="Bachman B."/>
            <person name="Battles P."/>
            <person name="Bell A."/>
            <person name="Bess C."/>
            <person name="Bickham C."/>
            <person name="Chaboub L."/>
            <person name="Chen D."/>
            <person name="Coyle M."/>
            <person name="Deiros D.R."/>
            <person name="Dinh H."/>
            <person name="Forbes L."/>
            <person name="Fowler G."/>
            <person name="Francisco L."/>
            <person name="Fu Q."/>
            <person name="Gubbala S."/>
            <person name="Hale W."/>
            <person name="Han Y."/>
            <person name="Hemphill L."/>
            <person name="Highlander S.K."/>
            <person name="Hirani K."/>
            <person name="Hogues M."/>
            <person name="Jackson L."/>
            <person name="Jakkamsetti A."/>
            <person name="Javaid M."/>
            <person name="Jiang H."/>
            <person name="Korchina V."/>
            <person name="Kovar C."/>
            <person name="Lara F."/>
            <person name="Lee S."/>
            <person name="Mata R."/>
            <person name="Mathew T."/>
            <person name="Moen C."/>
            <person name="Morales K."/>
            <person name="Munidasa M."/>
            <person name="Nazareth L."/>
            <person name="Ngo R."/>
            <person name="Nguyen L."/>
            <person name="Okwuonu G."/>
            <person name="Ongeri F."/>
            <person name="Patil S."/>
            <person name="Petrosino J."/>
            <person name="Pham C."/>
            <person name="Pham P."/>
            <person name="Pu L.-L."/>
            <person name="Puazo M."/>
            <person name="Raj R."/>
            <person name="Reid J."/>
            <person name="Rouhana J."/>
            <person name="Saada N."/>
            <person name="Shang Y."/>
            <person name="Simmons D."/>
            <person name="Thornton R."/>
            <person name="Warren J."/>
            <person name="Weissenberger G."/>
            <person name="Zhang J."/>
            <person name="Zhang L."/>
            <person name="Zhou C."/>
            <person name="Zhu D."/>
            <person name="Muzny D."/>
            <person name="Worley K."/>
            <person name="Gibbs R."/>
        </authorList>
    </citation>
    <scope>NUCLEOTIDE SEQUENCE [LARGE SCALE GENOMIC DNA]</scope>
    <source>
        <strain evidence="1 2">ATCC 19254</strain>
    </source>
</reference>
<dbReference type="HOGENOM" id="CLU_3169818_0_0_9"/>
<comment type="caution">
    <text evidence="1">The sequence shown here is derived from an EMBL/GenBank/DDBJ whole genome shotgun (WGS) entry which is preliminary data.</text>
</comment>
<accession>C2KJE6</accession>
<proteinExistence type="predicted"/>
<name>C2KJE6_LEUMC</name>
<dbReference type="EMBL" id="ACKV01000035">
    <property type="protein sequence ID" value="EEJ42683.1"/>
    <property type="molecule type" value="Genomic_DNA"/>
</dbReference>
<organism evidence="1 2">
    <name type="scientific">Leuconostoc mesenteroides subsp. cremoris ATCC 19254</name>
    <dbReference type="NCBI Taxonomy" id="586220"/>
    <lineage>
        <taxon>Bacteria</taxon>
        <taxon>Bacillati</taxon>
        <taxon>Bacillota</taxon>
        <taxon>Bacilli</taxon>
        <taxon>Lactobacillales</taxon>
        <taxon>Lactobacillaceae</taxon>
        <taxon>Leuconostoc</taxon>
    </lineage>
</organism>
<sequence>MYPNEDYEKLQKKISQFAIDVLNMEETKTNPEMIIAISRLVGSKELF</sequence>
<protein>
    <submittedName>
        <fullName evidence="1">Uncharacterized protein</fullName>
    </submittedName>
</protein>
<dbReference type="Proteomes" id="UP000004283">
    <property type="component" value="Unassembled WGS sequence"/>
</dbReference>
<dbReference type="RefSeq" id="WP_002814953.1">
    <property type="nucleotide sequence ID" value="NZ_GG693383.1"/>
</dbReference>
<evidence type="ECO:0000313" key="1">
    <source>
        <dbReference type="EMBL" id="EEJ42683.1"/>
    </source>
</evidence>
<evidence type="ECO:0000313" key="2">
    <source>
        <dbReference type="Proteomes" id="UP000004283"/>
    </source>
</evidence>